<evidence type="ECO:0000256" key="3">
    <source>
        <dbReference type="ARBA" id="ARBA00021257"/>
    </source>
</evidence>
<keyword evidence="4" id="KW-0813">Transport</keyword>
<proteinExistence type="inferred from homology"/>
<evidence type="ECO:0000256" key="9">
    <source>
        <dbReference type="ARBA" id="ARBA00023010"/>
    </source>
</evidence>
<dbReference type="NCBIfam" id="TIGR00869">
    <property type="entry name" value="sec62"/>
    <property type="match status" value="1"/>
</dbReference>
<evidence type="ECO:0000256" key="7">
    <source>
        <dbReference type="ARBA" id="ARBA00022927"/>
    </source>
</evidence>
<comment type="subcellular location">
    <subcellularLocation>
        <location evidence="1">Endoplasmic reticulum membrane</location>
        <topology evidence="1">Multi-pass membrane protein</topology>
    </subcellularLocation>
</comment>
<feature type="transmembrane region" description="Helical" evidence="11">
    <location>
        <begin position="143"/>
        <end position="162"/>
    </location>
</feature>
<dbReference type="Pfam" id="PF03839">
    <property type="entry name" value="Sec62"/>
    <property type="match status" value="1"/>
</dbReference>
<keyword evidence="8 11" id="KW-1133">Transmembrane helix</keyword>
<dbReference type="InterPro" id="IPR011553">
    <property type="entry name" value="Sec62_asco"/>
</dbReference>
<dbReference type="AlphaFoldDB" id="A0A376BAX6"/>
<keyword evidence="7" id="KW-0653">Protein transport</keyword>
<evidence type="ECO:0000313" key="12">
    <source>
        <dbReference type="EMBL" id="SSD61739.1"/>
    </source>
</evidence>
<dbReference type="GO" id="GO:0031204">
    <property type="term" value="P:post-translational protein targeting to membrane, translocation"/>
    <property type="evidence" value="ECO:0007669"/>
    <property type="project" value="TreeGrafter"/>
</dbReference>
<reference evidence="13" key="1">
    <citation type="submission" date="2018-06" db="EMBL/GenBank/DDBJ databases">
        <authorList>
            <person name="Guldener U."/>
        </authorList>
    </citation>
    <scope>NUCLEOTIDE SEQUENCE [LARGE SCALE GENOMIC DNA]</scope>
    <source>
        <strain evidence="13">UTAD17</strain>
    </source>
</reference>
<evidence type="ECO:0000313" key="13">
    <source>
        <dbReference type="Proteomes" id="UP000262825"/>
    </source>
</evidence>
<name>A0A376BAX6_9ASCO</name>
<dbReference type="GO" id="GO:0005789">
    <property type="term" value="C:endoplasmic reticulum membrane"/>
    <property type="evidence" value="ECO:0007669"/>
    <property type="project" value="UniProtKB-SubCell"/>
</dbReference>
<evidence type="ECO:0000256" key="1">
    <source>
        <dbReference type="ARBA" id="ARBA00004477"/>
    </source>
</evidence>
<keyword evidence="10 11" id="KW-0472">Membrane</keyword>
<evidence type="ECO:0000256" key="10">
    <source>
        <dbReference type="ARBA" id="ARBA00023136"/>
    </source>
</evidence>
<evidence type="ECO:0000256" key="8">
    <source>
        <dbReference type="ARBA" id="ARBA00022989"/>
    </source>
</evidence>
<evidence type="ECO:0000256" key="4">
    <source>
        <dbReference type="ARBA" id="ARBA00022448"/>
    </source>
</evidence>
<dbReference type="EMBL" id="UFAJ01000865">
    <property type="protein sequence ID" value="SSD61739.1"/>
    <property type="molecule type" value="Genomic_DNA"/>
</dbReference>
<protein>
    <recommendedName>
        <fullName evidence="3">Translocation protein SEC62</fullName>
    </recommendedName>
</protein>
<evidence type="ECO:0000256" key="11">
    <source>
        <dbReference type="SAM" id="Phobius"/>
    </source>
</evidence>
<organism evidence="12 13">
    <name type="scientific">Saccharomycodes ludwigii</name>
    <dbReference type="NCBI Taxonomy" id="36035"/>
    <lineage>
        <taxon>Eukaryota</taxon>
        <taxon>Fungi</taxon>
        <taxon>Dikarya</taxon>
        <taxon>Ascomycota</taxon>
        <taxon>Saccharomycotina</taxon>
        <taxon>Saccharomycetes</taxon>
        <taxon>Saccharomycodales</taxon>
        <taxon>Saccharomycodaceae</taxon>
        <taxon>Saccharomycodes</taxon>
    </lineage>
</organism>
<comment type="similarity">
    <text evidence="2">Belongs to the SEC62 family.</text>
</comment>
<evidence type="ECO:0000256" key="2">
    <source>
        <dbReference type="ARBA" id="ARBA00010604"/>
    </source>
</evidence>
<evidence type="ECO:0000256" key="5">
    <source>
        <dbReference type="ARBA" id="ARBA00022692"/>
    </source>
</evidence>
<keyword evidence="9" id="KW-0811">Translocation</keyword>
<keyword evidence="6" id="KW-0256">Endoplasmic reticulum</keyword>
<dbReference type="InterPro" id="IPR004728">
    <property type="entry name" value="Sec62"/>
</dbReference>
<keyword evidence="5 11" id="KW-0812">Transmembrane</keyword>
<evidence type="ECO:0000256" key="6">
    <source>
        <dbReference type="ARBA" id="ARBA00022824"/>
    </source>
</evidence>
<sequence>MSTSDTQQQVEVDSKSASAIASKLRHHPELKQRKGLFENRQVEFFKYKRFIRSLNSPEYTKLSSSNFTLYPPIESDLDAKQIFIGLIKQQLIVPCIKLHHDELKEHNLAPNKDFPQFLLSNRALLQPDEYYIWNYNPKSFMDYLIVFGICSGVLTLVCYPLWPLKMRLGVYYLSYGVLGLLLAFLILALLRLFIYLLTLPVFTTEGGFWLFPNLFEDCSVLDSFKPLYGFGDKQCYSSVKKLKKKKKRDLQNLTKKHN</sequence>
<feature type="transmembrane region" description="Helical" evidence="11">
    <location>
        <begin position="168"/>
        <end position="190"/>
    </location>
</feature>
<dbReference type="PANTHER" id="PTHR12443">
    <property type="entry name" value="TRANSLOCATION PROTEIN SEC62"/>
    <property type="match status" value="1"/>
</dbReference>
<dbReference type="Proteomes" id="UP000262825">
    <property type="component" value="Unassembled WGS sequence"/>
</dbReference>
<dbReference type="VEuPathDB" id="FungiDB:SCODWIG_03500"/>
<accession>A0A376BAX6</accession>
<keyword evidence="13" id="KW-1185">Reference proteome</keyword>
<dbReference type="PANTHER" id="PTHR12443:SF9">
    <property type="entry name" value="TRANSLOCATION PROTEIN SEC62"/>
    <property type="match status" value="1"/>
</dbReference>
<gene>
    <name evidence="12" type="ORF">SCODWIG_03500</name>
</gene>